<evidence type="ECO:0000256" key="12">
    <source>
        <dbReference type="ARBA" id="ARBA00041765"/>
    </source>
</evidence>
<evidence type="ECO:0000313" key="15">
    <source>
        <dbReference type="EMBL" id="RZC34204.1"/>
    </source>
</evidence>
<protein>
    <recommendedName>
        <fullName evidence="11">Serine palmitoyltransferase 1</fullName>
        <ecNumber evidence="5">2.3.1.50</ecNumber>
    </recommendedName>
    <alternativeName>
        <fullName evidence="12">Long chain base biosynthesis protein 1</fullName>
    </alternativeName>
    <alternativeName>
        <fullName evidence="13">Serine-palmitoyl-CoA transferase 1</fullName>
    </alternativeName>
</protein>
<dbReference type="InterPro" id="IPR015422">
    <property type="entry name" value="PyrdxlP-dep_Trfase_small"/>
</dbReference>
<dbReference type="GO" id="GO:0016020">
    <property type="term" value="C:membrane"/>
    <property type="evidence" value="ECO:0007669"/>
    <property type="project" value="GOC"/>
</dbReference>
<keyword evidence="8" id="KW-0746">Sphingolipid metabolism</keyword>
<dbReference type="SUPFAM" id="SSF53383">
    <property type="entry name" value="PLP-dependent transferases"/>
    <property type="match status" value="1"/>
</dbReference>
<dbReference type="Pfam" id="PF00155">
    <property type="entry name" value="Aminotran_1_2"/>
    <property type="match status" value="1"/>
</dbReference>
<dbReference type="InterPro" id="IPR004839">
    <property type="entry name" value="Aminotransferase_I/II_large"/>
</dbReference>
<evidence type="ECO:0000313" key="16">
    <source>
        <dbReference type="Proteomes" id="UP000292052"/>
    </source>
</evidence>
<dbReference type="GO" id="GO:0004758">
    <property type="term" value="F:serine C-palmitoyltransferase activity"/>
    <property type="evidence" value="ECO:0007669"/>
    <property type="project" value="UniProtKB-EC"/>
</dbReference>
<organism evidence="15 16">
    <name type="scientific">Asbolus verrucosus</name>
    <name type="common">Desert ironclad beetle</name>
    <dbReference type="NCBI Taxonomy" id="1661398"/>
    <lineage>
        <taxon>Eukaryota</taxon>
        <taxon>Metazoa</taxon>
        <taxon>Ecdysozoa</taxon>
        <taxon>Arthropoda</taxon>
        <taxon>Hexapoda</taxon>
        <taxon>Insecta</taxon>
        <taxon>Pterygota</taxon>
        <taxon>Neoptera</taxon>
        <taxon>Endopterygota</taxon>
        <taxon>Coleoptera</taxon>
        <taxon>Polyphaga</taxon>
        <taxon>Cucujiformia</taxon>
        <taxon>Tenebrionidae</taxon>
        <taxon>Pimeliinae</taxon>
        <taxon>Asbolus</taxon>
    </lineage>
</organism>
<evidence type="ECO:0000256" key="10">
    <source>
        <dbReference type="ARBA" id="ARBA00023315"/>
    </source>
</evidence>
<dbReference type="Proteomes" id="UP000292052">
    <property type="component" value="Unassembled WGS sequence"/>
</dbReference>
<dbReference type="InterPro" id="IPR015421">
    <property type="entry name" value="PyrdxlP-dep_Trfase_major"/>
</dbReference>
<dbReference type="EC" id="2.3.1.50" evidence="5"/>
<dbReference type="GO" id="GO:0030170">
    <property type="term" value="F:pyridoxal phosphate binding"/>
    <property type="evidence" value="ECO:0007669"/>
    <property type="project" value="InterPro"/>
</dbReference>
<evidence type="ECO:0000256" key="5">
    <source>
        <dbReference type="ARBA" id="ARBA00013220"/>
    </source>
</evidence>
<dbReference type="Gene3D" id="3.90.1150.10">
    <property type="entry name" value="Aspartate Aminotransferase, domain 1"/>
    <property type="match status" value="1"/>
</dbReference>
<dbReference type="AlphaFoldDB" id="A0A482VNB1"/>
<evidence type="ECO:0000256" key="1">
    <source>
        <dbReference type="ARBA" id="ARBA00001933"/>
    </source>
</evidence>
<evidence type="ECO:0000256" key="7">
    <source>
        <dbReference type="ARBA" id="ARBA00022898"/>
    </source>
</evidence>
<dbReference type="InterPro" id="IPR015424">
    <property type="entry name" value="PyrdxlP-dep_Trfase"/>
</dbReference>
<dbReference type="OrthoDB" id="3168162at2759"/>
<comment type="similarity">
    <text evidence="4">Belongs to the class-II pyridoxal-phosphate-dependent aminotransferase family.</text>
</comment>
<dbReference type="GO" id="GO:0046512">
    <property type="term" value="P:sphingosine biosynthetic process"/>
    <property type="evidence" value="ECO:0007669"/>
    <property type="project" value="TreeGrafter"/>
</dbReference>
<evidence type="ECO:0000256" key="2">
    <source>
        <dbReference type="ARBA" id="ARBA00004760"/>
    </source>
</evidence>
<comment type="pathway">
    <text evidence="2">Lipid metabolism; sphingolipid metabolism.</text>
</comment>
<accession>A0A482VNB1</accession>
<gene>
    <name evidence="15" type="ORF">BDFB_002863</name>
</gene>
<dbReference type="STRING" id="1661398.A0A482VNB1"/>
<dbReference type="Gene3D" id="3.40.640.10">
    <property type="entry name" value="Type I PLP-dependent aspartate aminotransferase-like (Major domain)"/>
    <property type="match status" value="1"/>
</dbReference>
<keyword evidence="16" id="KW-1185">Reference proteome</keyword>
<dbReference type="InterPro" id="IPR050087">
    <property type="entry name" value="AON_synthase_class-II"/>
</dbReference>
<dbReference type="PANTHER" id="PTHR13693:SF2">
    <property type="entry name" value="SERINE PALMITOYLTRANSFERASE 1"/>
    <property type="match status" value="1"/>
</dbReference>
<proteinExistence type="inferred from homology"/>
<keyword evidence="10" id="KW-0012">Acyltransferase</keyword>
<evidence type="ECO:0000256" key="9">
    <source>
        <dbReference type="ARBA" id="ARBA00023098"/>
    </source>
</evidence>
<dbReference type="PANTHER" id="PTHR13693">
    <property type="entry name" value="CLASS II AMINOTRANSFERASE/8-AMINO-7-OXONONANOATE SYNTHASE"/>
    <property type="match status" value="1"/>
</dbReference>
<name>A0A482VNB1_ASBVE</name>
<evidence type="ECO:0000256" key="13">
    <source>
        <dbReference type="ARBA" id="ARBA00042649"/>
    </source>
</evidence>
<evidence type="ECO:0000256" key="4">
    <source>
        <dbReference type="ARBA" id="ARBA00008392"/>
    </source>
</evidence>
<evidence type="ECO:0000259" key="14">
    <source>
        <dbReference type="Pfam" id="PF00155"/>
    </source>
</evidence>
<reference evidence="15 16" key="1">
    <citation type="submission" date="2017-03" db="EMBL/GenBank/DDBJ databases">
        <title>Genome of the blue death feigning beetle - Asbolus verrucosus.</title>
        <authorList>
            <person name="Rider S.D."/>
        </authorList>
    </citation>
    <scope>NUCLEOTIDE SEQUENCE [LARGE SCALE GENOMIC DNA]</scope>
    <source>
        <strain evidence="15">Butters</strain>
        <tissue evidence="15">Head and leg muscle</tissue>
    </source>
</reference>
<comment type="cofactor">
    <cofactor evidence="1">
        <name>pyridoxal 5'-phosphate</name>
        <dbReference type="ChEBI" id="CHEBI:597326"/>
    </cofactor>
</comment>
<evidence type="ECO:0000256" key="6">
    <source>
        <dbReference type="ARBA" id="ARBA00022679"/>
    </source>
</evidence>
<comment type="pathway">
    <text evidence="3">Sphingolipid metabolism.</text>
</comment>
<keyword evidence="6 15" id="KW-0808">Transferase</keyword>
<feature type="domain" description="Aminotransferase class I/classII large" evidence="14">
    <location>
        <begin position="42"/>
        <end position="351"/>
    </location>
</feature>
<keyword evidence="9" id="KW-0443">Lipid metabolism</keyword>
<dbReference type="GO" id="GO:0005783">
    <property type="term" value="C:endoplasmic reticulum"/>
    <property type="evidence" value="ECO:0007669"/>
    <property type="project" value="TreeGrafter"/>
</dbReference>
<dbReference type="GO" id="GO:0046513">
    <property type="term" value="P:ceramide biosynthetic process"/>
    <property type="evidence" value="ECO:0007669"/>
    <property type="project" value="TreeGrafter"/>
</dbReference>
<evidence type="ECO:0000256" key="11">
    <source>
        <dbReference type="ARBA" id="ARBA00041066"/>
    </source>
</evidence>
<comment type="caution">
    <text evidence="15">The sequence shown here is derived from an EMBL/GenBank/DDBJ whole genome shotgun (WGS) entry which is preliminary data.</text>
</comment>
<sequence>MYDDVLFEQRLNEFKPEPLITPIETNAEVLEIPMVKEDSNNIDLAKANYLNVLDNEEIKKASEDLIREYGVGTCGPRAFYGTTDIHLELEECLAKFLHMEESIVYSYGFVAISSSIAAYCKKSDIIFVDEHANFPIHQGLIAAKSKVVKFAHNDPKDLKRKLLQVAENEKRKSRKFLIIEGISWATGKLCPLPDFIEVAEEFKMRVFLEESYSFGVFGATGRGLTEYFSIDPTRIDMIFGTLEGAIGSIGGFCAGSNLTIEHQRLSGSGYIFSASLPTYLVKVVLKSLELIGDKPKQLAELAKTFHQFLEECKFHVESHPEAPFKLITATPKSDEIKIYQHCKENGVHFIHNDNGLMINLNINLLQEKDKLDRIYRVLKGASELIN</sequence>
<evidence type="ECO:0000256" key="3">
    <source>
        <dbReference type="ARBA" id="ARBA00004991"/>
    </source>
</evidence>
<dbReference type="EMBL" id="QDEB01082077">
    <property type="protein sequence ID" value="RZC34204.1"/>
    <property type="molecule type" value="Genomic_DNA"/>
</dbReference>
<keyword evidence="7" id="KW-0663">Pyridoxal phosphate</keyword>
<evidence type="ECO:0000256" key="8">
    <source>
        <dbReference type="ARBA" id="ARBA00022919"/>
    </source>
</evidence>